<evidence type="ECO:0000256" key="4">
    <source>
        <dbReference type="ARBA" id="ARBA00023136"/>
    </source>
</evidence>
<organism evidence="7 8">
    <name type="scientific">Haloflavibacter putidus</name>
    <dbReference type="NCBI Taxonomy" id="2576776"/>
    <lineage>
        <taxon>Bacteria</taxon>
        <taxon>Pseudomonadati</taxon>
        <taxon>Bacteroidota</taxon>
        <taxon>Flavobacteriia</taxon>
        <taxon>Flavobacteriales</taxon>
        <taxon>Flavobacteriaceae</taxon>
        <taxon>Haloflavibacter</taxon>
    </lineage>
</organism>
<feature type="transmembrane region" description="Helical" evidence="5">
    <location>
        <begin position="25"/>
        <end position="45"/>
    </location>
</feature>
<dbReference type="OrthoDB" id="9814143at2"/>
<dbReference type="PANTHER" id="PTHR38480">
    <property type="entry name" value="SLR0254 PROTEIN"/>
    <property type="match status" value="1"/>
</dbReference>
<evidence type="ECO:0000256" key="5">
    <source>
        <dbReference type="SAM" id="Phobius"/>
    </source>
</evidence>
<dbReference type="InterPro" id="IPR010432">
    <property type="entry name" value="RDD"/>
</dbReference>
<dbReference type="GO" id="GO:0016020">
    <property type="term" value="C:membrane"/>
    <property type="evidence" value="ECO:0007669"/>
    <property type="project" value="UniProtKB-SubCell"/>
</dbReference>
<keyword evidence="8" id="KW-1185">Reference proteome</keyword>
<dbReference type="RefSeq" id="WP_141421385.1">
    <property type="nucleotide sequence ID" value="NZ_VIAR01000004.1"/>
</dbReference>
<feature type="domain" description="RDD" evidence="6">
    <location>
        <begin position="18"/>
        <end position="142"/>
    </location>
</feature>
<name>A0A507ZUL0_9FLAO</name>
<comment type="subcellular location">
    <subcellularLocation>
        <location evidence="1">Membrane</location>
        <topology evidence="1">Multi-pass membrane protein</topology>
    </subcellularLocation>
</comment>
<protein>
    <submittedName>
        <fullName evidence="7">RDD family protein</fullName>
    </submittedName>
</protein>
<evidence type="ECO:0000259" key="6">
    <source>
        <dbReference type="Pfam" id="PF06271"/>
    </source>
</evidence>
<accession>A0A507ZUL0</accession>
<dbReference type="AlphaFoldDB" id="A0A507ZUL0"/>
<gene>
    <name evidence="7" type="ORF">FKR84_05960</name>
</gene>
<sequence length="237" mass="26951">MDNFQIETAQNVKIKQNVANIGDRILAFLIDVLILFAFETVLVLALRGMDVNLSEKWMMILVFGLPVFLYHLLWESFNNGQSPGKAVIKIKVVKLDGSKPSFFNYLVRWLLRIIDISITSGAVAIVTILLSGRGQRLGDLAAQTTVISERDSSSFHKTLLVDIPPDYSPHYPQVTIFSDKDIQSIKNIFTEAKRNRNNAVILALHRQVTKKLEVEPKEKPVIFIEKVITDYNFYTQQ</sequence>
<evidence type="ECO:0000313" key="8">
    <source>
        <dbReference type="Proteomes" id="UP000317169"/>
    </source>
</evidence>
<evidence type="ECO:0000256" key="1">
    <source>
        <dbReference type="ARBA" id="ARBA00004141"/>
    </source>
</evidence>
<evidence type="ECO:0000256" key="2">
    <source>
        <dbReference type="ARBA" id="ARBA00022692"/>
    </source>
</evidence>
<evidence type="ECO:0000256" key="3">
    <source>
        <dbReference type="ARBA" id="ARBA00022989"/>
    </source>
</evidence>
<feature type="transmembrane region" description="Helical" evidence="5">
    <location>
        <begin position="109"/>
        <end position="130"/>
    </location>
</feature>
<keyword evidence="2 5" id="KW-0812">Transmembrane</keyword>
<dbReference type="Proteomes" id="UP000317169">
    <property type="component" value="Unassembled WGS sequence"/>
</dbReference>
<keyword evidence="4 5" id="KW-0472">Membrane</keyword>
<dbReference type="EMBL" id="VIAR01000004">
    <property type="protein sequence ID" value="TQD39438.1"/>
    <property type="molecule type" value="Genomic_DNA"/>
</dbReference>
<feature type="transmembrane region" description="Helical" evidence="5">
    <location>
        <begin position="57"/>
        <end position="74"/>
    </location>
</feature>
<comment type="caution">
    <text evidence="7">The sequence shown here is derived from an EMBL/GenBank/DDBJ whole genome shotgun (WGS) entry which is preliminary data.</text>
</comment>
<proteinExistence type="predicted"/>
<evidence type="ECO:0000313" key="7">
    <source>
        <dbReference type="EMBL" id="TQD39438.1"/>
    </source>
</evidence>
<dbReference type="PANTHER" id="PTHR38480:SF1">
    <property type="entry name" value="SLR0254 PROTEIN"/>
    <property type="match status" value="1"/>
</dbReference>
<reference evidence="7 8" key="1">
    <citation type="submission" date="2019-06" db="EMBL/GenBank/DDBJ databases">
        <title>Flavibacter putida gen. nov., sp. nov., a novel marine bacterium of the family Flavobacteriaceae isolated from coastal seawater.</title>
        <authorList>
            <person name="Feng X."/>
        </authorList>
    </citation>
    <scope>NUCLEOTIDE SEQUENCE [LARGE SCALE GENOMIC DNA]</scope>
    <source>
        <strain evidence="7 8">PLHSN227</strain>
    </source>
</reference>
<dbReference type="Pfam" id="PF06271">
    <property type="entry name" value="RDD"/>
    <property type="match status" value="1"/>
</dbReference>
<keyword evidence="3 5" id="KW-1133">Transmembrane helix</keyword>